<gene>
    <name evidence="15" type="ORF">BDD30_2097</name>
</gene>
<reference evidence="15 16" key="1">
    <citation type="submission" date="2018-10" db="EMBL/GenBank/DDBJ databases">
        <title>Genomic Encyclopedia of Archaeal and Bacterial Type Strains, Phase II (KMG-II): from individual species to whole genera.</title>
        <authorList>
            <person name="Goeker M."/>
        </authorList>
    </citation>
    <scope>NUCLEOTIDE SEQUENCE [LARGE SCALE GENOMIC DNA]</scope>
    <source>
        <strain evidence="15 16">DSM 15149</strain>
    </source>
</reference>
<evidence type="ECO:0000259" key="12">
    <source>
        <dbReference type="Pfam" id="PF01103"/>
    </source>
</evidence>
<comment type="similarity">
    <text evidence="2">Belongs to the TamA family.</text>
</comment>
<evidence type="ECO:0000256" key="10">
    <source>
        <dbReference type="ARBA" id="ARBA00093548"/>
    </source>
</evidence>
<comment type="subunit">
    <text evidence="10">Interacts with TamB to form the translocation and assembly module (TAM).</text>
</comment>
<name>A0ABX9SPN2_9GAMM</name>
<evidence type="ECO:0000256" key="5">
    <source>
        <dbReference type="ARBA" id="ARBA00022692"/>
    </source>
</evidence>
<evidence type="ECO:0000256" key="3">
    <source>
        <dbReference type="ARBA" id="ARBA00015419"/>
    </source>
</evidence>
<dbReference type="InterPro" id="IPR039910">
    <property type="entry name" value="D15-like"/>
</dbReference>
<evidence type="ECO:0000256" key="8">
    <source>
        <dbReference type="ARBA" id="ARBA00023237"/>
    </source>
</evidence>
<evidence type="ECO:0000256" key="9">
    <source>
        <dbReference type="ARBA" id="ARBA00033063"/>
    </source>
</evidence>
<comment type="subcellular location">
    <subcellularLocation>
        <location evidence="1">Cell outer membrane</location>
    </subcellularLocation>
</comment>
<evidence type="ECO:0000256" key="4">
    <source>
        <dbReference type="ARBA" id="ARBA00022452"/>
    </source>
</evidence>
<keyword evidence="6 11" id="KW-0732">Signal</keyword>
<comment type="caution">
    <text evidence="15">The sequence shown here is derived from an EMBL/GenBank/DDBJ whole genome shotgun (WGS) entry which is preliminary data.</text>
</comment>
<feature type="chain" id="PRO_5045699023" description="Translocation and assembly module subunit TamA" evidence="11">
    <location>
        <begin position="22"/>
        <end position="580"/>
    </location>
</feature>
<dbReference type="PANTHER" id="PTHR12815:SF47">
    <property type="entry name" value="TRANSLOCATION AND ASSEMBLY MODULE SUBUNIT TAMA"/>
    <property type="match status" value="1"/>
</dbReference>
<keyword evidence="5" id="KW-0812">Transmembrane</keyword>
<feature type="domain" description="Bacterial surface antigen (D15)" evidence="12">
    <location>
        <begin position="269"/>
        <end position="578"/>
    </location>
</feature>
<dbReference type="InterPro" id="IPR010827">
    <property type="entry name" value="BamA/TamA_POTRA"/>
</dbReference>
<dbReference type="Proteomes" id="UP000280955">
    <property type="component" value="Unassembled WGS sequence"/>
</dbReference>
<feature type="domain" description="POTRA" evidence="13">
    <location>
        <begin position="190"/>
        <end position="257"/>
    </location>
</feature>
<evidence type="ECO:0000256" key="1">
    <source>
        <dbReference type="ARBA" id="ARBA00004442"/>
    </source>
</evidence>
<keyword evidence="16" id="KW-1185">Reference proteome</keyword>
<keyword evidence="8" id="KW-0998">Cell outer membrane</keyword>
<dbReference type="Gene3D" id="2.40.160.50">
    <property type="entry name" value="membrane protein fhac: a member of the omp85/tpsb transporter family"/>
    <property type="match status" value="1"/>
</dbReference>
<keyword evidence="4" id="KW-1134">Transmembrane beta strand</keyword>
<organism evidence="15 16">
    <name type="scientific">Photorhabdus asymbiotica</name>
    <dbReference type="NCBI Taxonomy" id="291112"/>
    <lineage>
        <taxon>Bacteria</taxon>
        <taxon>Pseudomonadati</taxon>
        <taxon>Pseudomonadota</taxon>
        <taxon>Gammaproteobacteria</taxon>
        <taxon>Enterobacterales</taxon>
        <taxon>Morganellaceae</taxon>
        <taxon>Photorhabdus</taxon>
    </lineage>
</organism>
<dbReference type="Gene3D" id="3.10.20.310">
    <property type="entry name" value="membrane protein fhac"/>
    <property type="match status" value="3"/>
</dbReference>
<feature type="domain" description="TamA POTRA" evidence="14">
    <location>
        <begin position="26"/>
        <end position="98"/>
    </location>
</feature>
<protein>
    <recommendedName>
        <fullName evidence="3">Translocation and assembly module subunit TamA</fullName>
    </recommendedName>
    <alternativeName>
        <fullName evidence="9">Autotransporter assembly factor TamA</fullName>
    </alternativeName>
</protein>
<evidence type="ECO:0000313" key="15">
    <source>
        <dbReference type="EMBL" id="RKS59986.1"/>
    </source>
</evidence>
<dbReference type="Pfam" id="PF01103">
    <property type="entry name" value="Omp85"/>
    <property type="match status" value="1"/>
</dbReference>
<evidence type="ECO:0000256" key="11">
    <source>
        <dbReference type="SAM" id="SignalP"/>
    </source>
</evidence>
<feature type="signal peptide" evidence="11">
    <location>
        <begin position="1"/>
        <end position="21"/>
    </location>
</feature>
<accession>A0ABX9SPN2</accession>
<dbReference type="RefSeq" id="WP_015836131.1">
    <property type="nucleotide sequence ID" value="NC_012962.1"/>
</dbReference>
<evidence type="ECO:0000256" key="6">
    <source>
        <dbReference type="ARBA" id="ARBA00022729"/>
    </source>
</evidence>
<sequence>MSRYPVLCLLCVSVATPIAHSANLRLKLEGLTGSLEKNARVHLSTISTDEVAADGRFRSRVDKAIREGLRPLGYYEPIIEFTYRENKPPTRSVLTAKVIAGEPVRIAGVSVVLEGGAKIDEDYAKLVKSNSPKKGTILNHGEYESFKSSLTGLAIRKGYFDAIMKKSQLGVSKERHEAFWDFDVDSGERYRFGLVNYQGSQIREDYLGNLVPFKEGDFYTSEQLAELNRRLAETGWFNSALVTPDFETGRKNGNKTLPLDAVLTPRSENYVELGGGYGSDVGPRVKAKWAKPWLNSRGHSLNTSINLSAPEQIVDASYKMPLKVNPLEQYYALQTGYKRKDLNDTVSDTATVNLSRNWDLSTGWQYGINMRWSLSHFTQADVTNTTMLLYPGANVSRIRQRGGTMPYWGDSQRYSIDISDTTWGSDVDFLVLQAKNVWIRTYWDNHRFVARGNLGWIETNEFQKVPPDLRFFAGGDHSIRGYKYQKISPKDDKGKLTGASTLIVGSLEYQYNVTGDWWSAVFVDTGEAVNDIKNSDFKTGAGIGVRWASPVGPIKFDLARPIGDSDSHGIQFYIGLGSEL</sequence>
<evidence type="ECO:0000313" key="16">
    <source>
        <dbReference type="Proteomes" id="UP000280955"/>
    </source>
</evidence>
<dbReference type="EMBL" id="RBLJ01000002">
    <property type="protein sequence ID" value="RKS59986.1"/>
    <property type="molecule type" value="Genomic_DNA"/>
</dbReference>
<dbReference type="InterPro" id="IPR000184">
    <property type="entry name" value="Bac_surfAg_D15"/>
</dbReference>
<dbReference type="Pfam" id="PF17243">
    <property type="entry name" value="POTRA_TamA_1"/>
    <property type="match status" value="1"/>
</dbReference>
<dbReference type="PANTHER" id="PTHR12815">
    <property type="entry name" value="SORTING AND ASSEMBLY MACHINERY SAMM50 PROTEIN FAMILY MEMBER"/>
    <property type="match status" value="1"/>
</dbReference>
<evidence type="ECO:0000256" key="2">
    <source>
        <dbReference type="ARBA" id="ARBA00010248"/>
    </source>
</evidence>
<dbReference type="InterPro" id="IPR035243">
    <property type="entry name" value="TamA_POTRA_Dom_1"/>
</dbReference>
<proteinExistence type="inferred from homology"/>
<evidence type="ECO:0000259" key="13">
    <source>
        <dbReference type="Pfam" id="PF07244"/>
    </source>
</evidence>
<evidence type="ECO:0000259" key="14">
    <source>
        <dbReference type="Pfam" id="PF17243"/>
    </source>
</evidence>
<keyword evidence="7" id="KW-0472">Membrane</keyword>
<dbReference type="Pfam" id="PF07244">
    <property type="entry name" value="POTRA"/>
    <property type="match status" value="1"/>
</dbReference>
<evidence type="ECO:0000256" key="7">
    <source>
        <dbReference type="ARBA" id="ARBA00023136"/>
    </source>
</evidence>